<dbReference type="EMBL" id="KN825097">
    <property type="protein sequence ID" value="KIK94575.1"/>
    <property type="molecule type" value="Genomic_DNA"/>
</dbReference>
<sequence length="155" mass="17354">MPAKCQTRAQRHPLTPTRPCTEVLSTYCSVYISFLLVFISELGGFYNVSMAAQLRHWQFRCASTGTSACEITSMFNKGNTKYASQTFRLGTVSSQKRRIAVSTQHGRVQTPWRRMAVCGSRTCTSIKCTPQIGRLHWFGLLLHVSNTKKGDLSKG</sequence>
<dbReference type="InParanoid" id="A0A0D0E835"/>
<feature type="transmembrane region" description="Helical" evidence="1">
    <location>
        <begin position="24"/>
        <end position="48"/>
    </location>
</feature>
<proteinExistence type="predicted"/>
<protein>
    <submittedName>
        <fullName evidence="2">Unplaced genomic scaffold scaffold_275, whole genome shotgun sequence</fullName>
    </submittedName>
</protein>
<dbReference type="Proteomes" id="UP000054538">
    <property type="component" value="Unassembled WGS sequence"/>
</dbReference>
<evidence type="ECO:0000313" key="2">
    <source>
        <dbReference type="EMBL" id="KIK94575.1"/>
    </source>
</evidence>
<evidence type="ECO:0000313" key="3">
    <source>
        <dbReference type="Proteomes" id="UP000054538"/>
    </source>
</evidence>
<reference evidence="3" key="2">
    <citation type="submission" date="2015-01" db="EMBL/GenBank/DDBJ databases">
        <title>Evolutionary Origins and Diversification of the Mycorrhizal Mutualists.</title>
        <authorList>
            <consortium name="DOE Joint Genome Institute"/>
            <consortium name="Mycorrhizal Genomics Consortium"/>
            <person name="Kohler A."/>
            <person name="Kuo A."/>
            <person name="Nagy L.G."/>
            <person name="Floudas D."/>
            <person name="Copeland A."/>
            <person name="Barry K.W."/>
            <person name="Cichocki N."/>
            <person name="Veneault-Fourrey C."/>
            <person name="LaButti K."/>
            <person name="Lindquist E.A."/>
            <person name="Lipzen A."/>
            <person name="Lundell T."/>
            <person name="Morin E."/>
            <person name="Murat C."/>
            <person name="Riley R."/>
            <person name="Ohm R."/>
            <person name="Sun H."/>
            <person name="Tunlid A."/>
            <person name="Henrissat B."/>
            <person name="Grigoriev I.V."/>
            <person name="Hibbett D.S."/>
            <person name="Martin F."/>
        </authorList>
    </citation>
    <scope>NUCLEOTIDE SEQUENCE [LARGE SCALE GENOMIC DNA]</scope>
    <source>
        <strain evidence="3">Ve08.2h10</strain>
    </source>
</reference>
<keyword evidence="1" id="KW-0472">Membrane</keyword>
<keyword evidence="1" id="KW-0812">Transmembrane</keyword>
<keyword evidence="1" id="KW-1133">Transmembrane helix</keyword>
<gene>
    <name evidence="2" type="ORF">PAXRUDRAFT_440359</name>
</gene>
<organism evidence="2 3">
    <name type="scientific">Paxillus rubicundulus Ve08.2h10</name>
    <dbReference type="NCBI Taxonomy" id="930991"/>
    <lineage>
        <taxon>Eukaryota</taxon>
        <taxon>Fungi</taxon>
        <taxon>Dikarya</taxon>
        <taxon>Basidiomycota</taxon>
        <taxon>Agaricomycotina</taxon>
        <taxon>Agaricomycetes</taxon>
        <taxon>Agaricomycetidae</taxon>
        <taxon>Boletales</taxon>
        <taxon>Paxilineae</taxon>
        <taxon>Paxillaceae</taxon>
        <taxon>Paxillus</taxon>
    </lineage>
</organism>
<evidence type="ECO:0000256" key="1">
    <source>
        <dbReference type="SAM" id="Phobius"/>
    </source>
</evidence>
<dbReference type="HOGENOM" id="CLU_1696091_0_0_1"/>
<name>A0A0D0E835_9AGAM</name>
<dbReference type="AlphaFoldDB" id="A0A0D0E835"/>
<accession>A0A0D0E835</accession>
<reference evidence="2 3" key="1">
    <citation type="submission" date="2014-04" db="EMBL/GenBank/DDBJ databases">
        <authorList>
            <consortium name="DOE Joint Genome Institute"/>
            <person name="Kuo A."/>
            <person name="Kohler A."/>
            <person name="Jargeat P."/>
            <person name="Nagy L.G."/>
            <person name="Floudas D."/>
            <person name="Copeland A."/>
            <person name="Barry K.W."/>
            <person name="Cichocki N."/>
            <person name="Veneault-Fourrey C."/>
            <person name="LaButti K."/>
            <person name="Lindquist E.A."/>
            <person name="Lipzen A."/>
            <person name="Lundell T."/>
            <person name="Morin E."/>
            <person name="Murat C."/>
            <person name="Sun H."/>
            <person name="Tunlid A."/>
            <person name="Henrissat B."/>
            <person name="Grigoriev I.V."/>
            <person name="Hibbett D.S."/>
            <person name="Martin F."/>
            <person name="Nordberg H.P."/>
            <person name="Cantor M.N."/>
            <person name="Hua S.X."/>
        </authorList>
    </citation>
    <scope>NUCLEOTIDE SEQUENCE [LARGE SCALE GENOMIC DNA]</scope>
    <source>
        <strain evidence="2 3">Ve08.2h10</strain>
    </source>
</reference>
<keyword evidence="3" id="KW-1185">Reference proteome</keyword>